<organism evidence="11 12">
    <name type="scientific">Pasteurella bettyae CCUG 2042</name>
    <dbReference type="NCBI Taxonomy" id="1095749"/>
    <lineage>
        <taxon>Bacteria</taxon>
        <taxon>Pseudomonadati</taxon>
        <taxon>Pseudomonadota</taxon>
        <taxon>Gammaproteobacteria</taxon>
        <taxon>Pasteurellales</taxon>
        <taxon>Pasteurellaceae</taxon>
        <taxon>Pasteurella</taxon>
    </lineage>
</organism>
<evidence type="ECO:0000256" key="2">
    <source>
        <dbReference type="ARBA" id="ARBA00022452"/>
    </source>
</evidence>
<dbReference type="InterPro" id="IPR057556">
    <property type="entry name" value="TPR_Slam"/>
</dbReference>
<dbReference type="Proteomes" id="UP000006457">
    <property type="component" value="Unassembled WGS sequence"/>
</dbReference>
<keyword evidence="5" id="KW-0472">Membrane</keyword>
<evidence type="ECO:0000256" key="6">
    <source>
        <dbReference type="ARBA" id="ARBA00023237"/>
    </source>
</evidence>
<dbReference type="AlphaFoldDB" id="I3DAU3"/>
<reference evidence="11 12" key="1">
    <citation type="submission" date="2012-03" db="EMBL/GenBank/DDBJ databases">
        <authorList>
            <person name="Harkins D.M."/>
            <person name="Madupu R."/>
            <person name="Durkin A.S."/>
            <person name="Torralba M."/>
            <person name="Methe B."/>
            <person name="Sutton G.G."/>
            <person name="Nelson K.E."/>
        </authorList>
    </citation>
    <scope>NUCLEOTIDE SEQUENCE [LARGE SCALE GENOMIC DNA]</scope>
    <source>
        <strain evidence="11 12">CCUG 2042</strain>
    </source>
</reference>
<feature type="domain" description="Surface lipoprotein assembly modifier C-terminal" evidence="9">
    <location>
        <begin position="205"/>
        <end position="487"/>
    </location>
</feature>
<dbReference type="EMBL" id="AJSX01000034">
    <property type="protein sequence ID" value="EIJ68836.1"/>
    <property type="molecule type" value="Genomic_DNA"/>
</dbReference>
<protein>
    <submittedName>
        <fullName evidence="11">PF04575 family protein</fullName>
    </submittedName>
</protein>
<feature type="chain" id="PRO_5003669667" evidence="8">
    <location>
        <begin position="19"/>
        <end position="487"/>
    </location>
</feature>
<keyword evidence="12" id="KW-1185">Reference proteome</keyword>
<dbReference type="RefSeq" id="WP_005761082.1">
    <property type="nucleotide sequence ID" value="NZ_AJSX01000034.1"/>
</dbReference>
<comment type="similarity">
    <text evidence="7">Belongs to the Slam family.</text>
</comment>
<keyword evidence="4 8" id="KW-0732">Signal</keyword>
<feature type="domain" description="Surface lipoprotein assembly modifier N-terminal TPR repeats region" evidence="10">
    <location>
        <begin position="72"/>
        <end position="171"/>
    </location>
</feature>
<keyword evidence="3" id="KW-0812">Transmembrane</keyword>
<evidence type="ECO:0000259" key="9">
    <source>
        <dbReference type="Pfam" id="PF04575"/>
    </source>
</evidence>
<evidence type="ECO:0000256" key="7">
    <source>
        <dbReference type="ARBA" id="ARBA00023609"/>
    </source>
</evidence>
<evidence type="ECO:0000313" key="11">
    <source>
        <dbReference type="EMBL" id="EIJ68836.1"/>
    </source>
</evidence>
<evidence type="ECO:0000256" key="3">
    <source>
        <dbReference type="ARBA" id="ARBA00022692"/>
    </source>
</evidence>
<name>I3DAU3_9PAST</name>
<dbReference type="Pfam" id="PF04575">
    <property type="entry name" value="SlipAM"/>
    <property type="match status" value="1"/>
</dbReference>
<dbReference type="Pfam" id="PF24575">
    <property type="entry name" value="TPR_Slam"/>
    <property type="match status" value="1"/>
</dbReference>
<evidence type="ECO:0000256" key="1">
    <source>
        <dbReference type="ARBA" id="ARBA00004571"/>
    </source>
</evidence>
<evidence type="ECO:0000256" key="4">
    <source>
        <dbReference type="ARBA" id="ARBA00022729"/>
    </source>
</evidence>
<proteinExistence type="inferred from homology"/>
<accession>I3DAU3</accession>
<gene>
    <name evidence="11" type="ORF">HMPREF1052_1349</name>
</gene>
<evidence type="ECO:0000256" key="5">
    <source>
        <dbReference type="ARBA" id="ARBA00023136"/>
    </source>
</evidence>
<dbReference type="Gene3D" id="1.25.40.10">
    <property type="entry name" value="Tetratricopeptide repeat domain"/>
    <property type="match status" value="1"/>
</dbReference>
<comment type="subcellular location">
    <subcellularLocation>
        <location evidence="1">Cell outer membrane</location>
        <topology evidence="1">Multi-pass membrane protein</topology>
    </subcellularLocation>
</comment>
<comment type="caution">
    <text evidence="11">The sequence shown here is derived from an EMBL/GenBank/DDBJ whole genome shotgun (WGS) entry which is preliminary data.</text>
</comment>
<dbReference type="eggNOG" id="COG4783">
    <property type="taxonomic scope" value="Bacteria"/>
</dbReference>
<sequence length="487" mass="56556">MKKAIFCLLIVFTGSYSAFTSAVPGSEPVPEIQGAEAYKAVDDNADLEFIRKQQKRPQRQITVDVPQEHQGIQITEADLLMQPQLLHQLMMALVQRQNVTALRLLLPIYKKSANYDHELAEYVEARIAQDDGNMKFAIKTYRTLLTRDPSLFLVRFNLASALYLDKQYAQVRSELAEIRKEQQLPQDFLAFAHELELATEQQNTWSWDFNLGYVQDKNVNNAPDQQEIKTTNGTWTLPKPESAHGISYFATVNKDWFLLNNWGWRAQGYGFGKYYWDNKKYNDMQYRFSTGPVWQSVDTELTFMPFYGMRYYGERAYAETIGLRSVLNYHVNGKWRISTALEGGKRTHPKREYLNGRYALGSFSLGYAISPHQYLHLSVDTGYRGAQDPSDAYHHRGVRMGYTLLLPKNIVVKTDVSYSLRQYLGHNLFNVVQRNKVFGASFSLWKTDWQWKGFMPKFNIDYERTCSNYVIATYHKTNIYLDISKSF</sequence>
<dbReference type="PATRIC" id="fig|1095749.3.peg.1453"/>
<evidence type="ECO:0000259" key="10">
    <source>
        <dbReference type="Pfam" id="PF24575"/>
    </source>
</evidence>
<dbReference type="GO" id="GO:0009279">
    <property type="term" value="C:cell outer membrane"/>
    <property type="evidence" value="ECO:0007669"/>
    <property type="project" value="UniProtKB-SubCell"/>
</dbReference>
<feature type="signal peptide" evidence="8">
    <location>
        <begin position="1"/>
        <end position="18"/>
    </location>
</feature>
<keyword evidence="2" id="KW-1134">Transmembrane beta strand</keyword>
<dbReference type="InterPro" id="IPR007655">
    <property type="entry name" value="Slam_C"/>
</dbReference>
<evidence type="ECO:0000313" key="12">
    <source>
        <dbReference type="Proteomes" id="UP000006457"/>
    </source>
</evidence>
<keyword evidence="6" id="KW-0998">Cell outer membrane</keyword>
<dbReference type="InterPro" id="IPR011990">
    <property type="entry name" value="TPR-like_helical_dom_sf"/>
</dbReference>
<evidence type="ECO:0000256" key="8">
    <source>
        <dbReference type="SAM" id="SignalP"/>
    </source>
</evidence>
<dbReference type="OrthoDB" id="8606547at2"/>